<dbReference type="RefSeq" id="WP_091143964.1">
    <property type="nucleotide sequence ID" value="NZ_FNAI01000001.1"/>
</dbReference>
<dbReference type="Pfam" id="PF14289">
    <property type="entry name" value="DUF4369"/>
    <property type="match status" value="1"/>
</dbReference>
<evidence type="ECO:0000256" key="1">
    <source>
        <dbReference type="ARBA" id="ARBA00004196"/>
    </source>
</evidence>
<evidence type="ECO:0000256" key="3">
    <source>
        <dbReference type="ARBA" id="ARBA00023157"/>
    </source>
</evidence>
<keyword evidence="2" id="KW-0201">Cytochrome c-type biogenesis</keyword>
<dbReference type="OrthoDB" id="750178at2"/>
<dbReference type="PANTHER" id="PTHR42852:SF6">
    <property type="entry name" value="THIOL:DISULFIDE INTERCHANGE PROTEIN DSBE"/>
    <property type="match status" value="1"/>
</dbReference>
<dbReference type="Gene3D" id="3.40.30.10">
    <property type="entry name" value="Glutaredoxin"/>
    <property type="match status" value="1"/>
</dbReference>
<dbReference type="CDD" id="cd02966">
    <property type="entry name" value="TlpA_like_family"/>
    <property type="match status" value="1"/>
</dbReference>
<evidence type="ECO:0000259" key="6">
    <source>
        <dbReference type="PROSITE" id="PS51352"/>
    </source>
</evidence>
<dbReference type="InterPro" id="IPR025380">
    <property type="entry name" value="DUF4369"/>
</dbReference>
<dbReference type="AlphaFoldDB" id="A0A1G6UAQ3"/>
<dbReference type="InterPro" id="IPR036249">
    <property type="entry name" value="Thioredoxin-like_sf"/>
</dbReference>
<dbReference type="PANTHER" id="PTHR42852">
    <property type="entry name" value="THIOL:DISULFIDE INTERCHANGE PROTEIN DSBE"/>
    <property type="match status" value="1"/>
</dbReference>
<sequence>MKNKIKFLGASLMVAMPAMLMAQSGVNYTLTGKVGTLSAPAKAYLMYSTAAGRQTDSVVMNAGAFSFKGTVDNPQNAYLIINKKGDGLRSQSLNVTTLYLEPGAITVTSPDSLENAKIKAGQVNADNDKLKVALKPVTEKMNALNKEYSAASEEKRKSKEFSDDIDKRYEALEKDQKQVNLAFIKANPNSLMSLFALQNSAGSVPDVAEIEPVFNALSPAVKSSKTGTNYAAEIVKMKKTALGAIAPDFTQADTAGKAISLHDFKGKYVLVDFWASWCGPCRAENPNVVKAFDLYKGKGFTILGVSLDQPGAKDKWLKAIYADHLSWTQVSDLKGWKNDVAQLYAVQSIPQNFLVAPDGKIVAKNIRGEELTNKLKELLDE</sequence>
<dbReference type="SUPFAM" id="SSF52833">
    <property type="entry name" value="Thioredoxin-like"/>
    <property type="match status" value="1"/>
</dbReference>
<dbReference type="InterPro" id="IPR013766">
    <property type="entry name" value="Thioredoxin_domain"/>
</dbReference>
<evidence type="ECO:0000256" key="2">
    <source>
        <dbReference type="ARBA" id="ARBA00022748"/>
    </source>
</evidence>
<evidence type="ECO:0000256" key="5">
    <source>
        <dbReference type="SAM" id="SignalP"/>
    </source>
</evidence>
<dbReference type="PROSITE" id="PS51352">
    <property type="entry name" value="THIOREDOXIN_2"/>
    <property type="match status" value="1"/>
</dbReference>
<dbReference type="InterPro" id="IPR050553">
    <property type="entry name" value="Thioredoxin_ResA/DsbE_sf"/>
</dbReference>
<dbReference type="GO" id="GO:0030313">
    <property type="term" value="C:cell envelope"/>
    <property type="evidence" value="ECO:0007669"/>
    <property type="project" value="UniProtKB-SubCell"/>
</dbReference>
<proteinExistence type="predicted"/>
<protein>
    <submittedName>
        <fullName evidence="7">Peroxiredoxin</fullName>
    </submittedName>
</protein>
<evidence type="ECO:0000313" key="8">
    <source>
        <dbReference type="Proteomes" id="UP000199072"/>
    </source>
</evidence>
<dbReference type="InterPro" id="IPR000866">
    <property type="entry name" value="AhpC/TSA"/>
</dbReference>
<name>A0A1G6UAQ3_9SPHI</name>
<evidence type="ECO:0000313" key="7">
    <source>
        <dbReference type="EMBL" id="SDD38470.1"/>
    </source>
</evidence>
<feature type="chain" id="PRO_5011723882" evidence="5">
    <location>
        <begin position="23"/>
        <end position="381"/>
    </location>
</feature>
<dbReference type="InterPro" id="IPR017937">
    <property type="entry name" value="Thioredoxin_CS"/>
</dbReference>
<keyword evidence="5" id="KW-0732">Signal</keyword>
<dbReference type="PROSITE" id="PS00194">
    <property type="entry name" value="THIOREDOXIN_1"/>
    <property type="match status" value="1"/>
</dbReference>
<dbReference type="GO" id="GO:0016491">
    <property type="term" value="F:oxidoreductase activity"/>
    <property type="evidence" value="ECO:0007669"/>
    <property type="project" value="InterPro"/>
</dbReference>
<dbReference type="Proteomes" id="UP000199072">
    <property type="component" value="Unassembled WGS sequence"/>
</dbReference>
<dbReference type="GO" id="GO:0016209">
    <property type="term" value="F:antioxidant activity"/>
    <property type="evidence" value="ECO:0007669"/>
    <property type="project" value="InterPro"/>
</dbReference>
<gene>
    <name evidence="7" type="ORF">SAMN05216464_101588</name>
</gene>
<evidence type="ECO:0000256" key="4">
    <source>
        <dbReference type="ARBA" id="ARBA00023284"/>
    </source>
</evidence>
<organism evidence="7 8">
    <name type="scientific">Mucilaginibacter pineti</name>
    <dbReference type="NCBI Taxonomy" id="1391627"/>
    <lineage>
        <taxon>Bacteria</taxon>
        <taxon>Pseudomonadati</taxon>
        <taxon>Bacteroidota</taxon>
        <taxon>Sphingobacteriia</taxon>
        <taxon>Sphingobacteriales</taxon>
        <taxon>Sphingobacteriaceae</taxon>
        <taxon>Mucilaginibacter</taxon>
    </lineage>
</organism>
<dbReference type="GO" id="GO:0017004">
    <property type="term" value="P:cytochrome complex assembly"/>
    <property type="evidence" value="ECO:0007669"/>
    <property type="project" value="UniProtKB-KW"/>
</dbReference>
<dbReference type="Pfam" id="PF00578">
    <property type="entry name" value="AhpC-TSA"/>
    <property type="match status" value="1"/>
</dbReference>
<reference evidence="7 8" key="1">
    <citation type="submission" date="2016-10" db="EMBL/GenBank/DDBJ databases">
        <authorList>
            <person name="de Groot N.N."/>
        </authorList>
    </citation>
    <scope>NUCLEOTIDE SEQUENCE [LARGE SCALE GENOMIC DNA]</scope>
    <source>
        <strain evidence="7 8">47C3B</strain>
    </source>
</reference>
<keyword evidence="3" id="KW-1015">Disulfide bond</keyword>
<keyword evidence="8" id="KW-1185">Reference proteome</keyword>
<comment type="subcellular location">
    <subcellularLocation>
        <location evidence="1">Cell envelope</location>
    </subcellularLocation>
</comment>
<dbReference type="EMBL" id="FNAI01000001">
    <property type="protein sequence ID" value="SDD38470.1"/>
    <property type="molecule type" value="Genomic_DNA"/>
</dbReference>
<keyword evidence="4" id="KW-0676">Redox-active center</keyword>
<accession>A0A1G6UAQ3</accession>
<feature type="domain" description="Thioredoxin" evidence="6">
    <location>
        <begin position="240"/>
        <end position="381"/>
    </location>
</feature>
<feature type="signal peptide" evidence="5">
    <location>
        <begin position="1"/>
        <end position="22"/>
    </location>
</feature>
<dbReference type="STRING" id="1391627.SAMN05216464_101588"/>